<dbReference type="RefSeq" id="XP_062781368.1">
    <property type="nucleotide sequence ID" value="XM_062925317.1"/>
</dbReference>
<proteinExistence type="predicted"/>
<keyword evidence="3" id="KW-1185">Reference proteome</keyword>
<keyword evidence="1" id="KW-0472">Membrane</keyword>
<protein>
    <recommendedName>
        <fullName evidence="4">Major facilitator superfamily transporter</fullName>
    </recommendedName>
</protein>
<name>A0AAX4IMQ2_9PEZI</name>
<feature type="transmembrane region" description="Helical" evidence="1">
    <location>
        <begin position="63"/>
        <end position="83"/>
    </location>
</feature>
<dbReference type="EMBL" id="CP137309">
    <property type="protein sequence ID" value="WQF84144.1"/>
    <property type="molecule type" value="Genomic_DNA"/>
</dbReference>
<dbReference type="KEGG" id="cdet:87945661"/>
<organism evidence="2 3">
    <name type="scientific">Colletotrichum destructivum</name>
    <dbReference type="NCBI Taxonomy" id="34406"/>
    <lineage>
        <taxon>Eukaryota</taxon>
        <taxon>Fungi</taxon>
        <taxon>Dikarya</taxon>
        <taxon>Ascomycota</taxon>
        <taxon>Pezizomycotina</taxon>
        <taxon>Sordariomycetes</taxon>
        <taxon>Hypocreomycetidae</taxon>
        <taxon>Glomerellales</taxon>
        <taxon>Glomerellaceae</taxon>
        <taxon>Colletotrichum</taxon>
        <taxon>Colletotrichum destructivum species complex</taxon>
    </lineage>
</organism>
<gene>
    <name evidence="2" type="ORF">CDEST_09158</name>
</gene>
<accession>A0AAX4IMQ2</accession>
<dbReference type="GeneID" id="87945661"/>
<dbReference type="Proteomes" id="UP001322277">
    <property type="component" value="Chromosome 5"/>
</dbReference>
<dbReference type="InterPro" id="IPR053008">
    <property type="entry name" value="Phomopsin_biosynth_assoc"/>
</dbReference>
<evidence type="ECO:0000313" key="3">
    <source>
        <dbReference type="Proteomes" id="UP001322277"/>
    </source>
</evidence>
<dbReference type="PANTHER" id="PTHR35896">
    <property type="entry name" value="IG-LIKE DOMAIN-CONTAINING PROTEIN"/>
    <property type="match status" value="1"/>
</dbReference>
<evidence type="ECO:0008006" key="4">
    <source>
        <dbReference type="Google" id="ProtNLM"/>
    </source>
</evidence>
<reference evidence="3" key="1">
    <citation type="journal article" date="2023" name="bioRxiv">
        <title>Complete genome of the Medicago anthracnose fungus, Colletotrichum destructivum, reveals a mini-chromosome-like region within a core chromosome.</title>
        <authorList>
            <person name="Lapalu N."/>
            <person name="Simon A."/>
            <person name="Lu A."/>
            <person name="Plaumann P.-L."/>
            <person name="Amselem J."/>
            <person name="Pigne S."/>
            <person name="Auger A."/>
            <person name="Koch C."/>
            <person name="Dallery J.-F."/>
            <person name="O'Connell R.J."/>
        </authorList>
    </citation>
    <scope>NUCLEOTIDE SEQUENCE [LARGE SCALE GENOMIC DNA]</scope>
    <source>
        <strain evidence="3">CBS 520.97</strain>
    </source>
</reference>
<dbReference type="PANTHER" id="PTHR35896:SF3">
    <property type="entry name" value="MAJOR FACILITATOR SUPERFAMILY TRANSPORTER"/>
    <property type="match status" value="1"/>
</dbReference>
<keyword evidence="1" id="KW-0812">Transmembrane</keyword>
<keyword evidence="1" id="KW-1133">Transmembrane helix</keyword>
<sequence length="262" mass="29556">MMKQSNTPSLRDIFQATKFSKWKAYESLPSADSLDGDDEGIIDGSLPHEKGQNGSFNQGGFKAMAYFLSGFFLATVLSVIVLWTQAAAQSRGKVNAYTPPDPRAFPELYFSDEVDPPPMLNRSCGSTPAEARDAGCVFDLLTTAWTAPECADLDLTREWLDVVTKEGQKWPYYHDKHGKDPQKDLAYLQSGEWTGELWSTLRLHQYHCLFIWRKMHMAYLAGNAVDTVMRGLKHSKHCEKMMMMDVDPDKVSGVQGVYYRTC</sequence>
<evidence type="ECO:0000313" key="2">
    <source>
        <dbReference type="EMBL" id="WQF84144.1"/>
    </source>
</evidence>
<evidence type="ECO:0000256" key="1">
    <source>
        <dbReference type="SAM" id="Phobius"/>
    </source>
</evidence>
<dbReference type="AlphaFoldDB" id="A0AAX4IMQ2"/>